<comment type="caution">
    <text evidence="1">The sequence shown here is derived from an EMBL/GenBank/DDBJ whole genome shotgun (WGS) entry which is preliminary data.</text>
</comment>
<reference evidence="1" key="2">
    <citation type="journal article" date="2022" name="BMC Genomics">
        <title>Comparative genome analysis of mycobacteria focusing on tRNA and non-coding RNA.</title>
        <authorList>
            <person name="Behra P.R.K."/>
            <person name="Pettersson B.M.F."/>
            <person name="Ramesh M."/>
            <person name="Das S."/>
            <person name="Dasgupta S."/>
            <person name="Kirsebom L.A."/>
        </authorList>
    </citation>
    <scope>NUCLEOTIDE SEQUENCE</scope>
    <source>
        <strain evidence="1">DSM 44615</strain>
    </source>
</reference>
<proteinExistence type="predicted"/>
<keyword evidence="2" id="KW-1185">Reference proteome</keyword>
<evidence type="ECO:0000313" key="1">
    <source>
        <dbReference type="EMBL" id="MCV7169074.1"/>
    </source>
</evidence>
<dbReference type="AlphaFoldDB" id="A0A9X2YJV1"/>
<dbReference type="RefSeq" id="WP_264011261.1">
    <property type="nucleotide sequence ID" value="NZ_JACKSJ010000025.1"/>
</dbReference>
<dbReference type="Pfam" id="PF13576">
    <property type="entry name" value="Pentapeptide_3"/>
    <property type="match status" value="1"/>
</dbReference>
<dbReference type="EMBL" id="JACKSJ010000025">
    <property type="protein sequence ID" value="MCV7169074.1"/>
    <property type="molecule type" value="Genomic_DNA"/>
</dbReference>
<evidence type="ECO:0000313" key="2">
    <source>
        <dbReference type="Proteomes" id="UP001140293"/>
    </source>
</evidence>
<dbReference type="InterPro" id="IPR001646">
    <property type="entry name" value="5peptide_repeat"/>
</dbReference>
<accession>A0A9X2YJV1</accession>
<name>A0A9X2YJV1_9MYCO</name>
<dbReference type="Proteomes" id="UP001140293">
    <property type="component" value="Unassembled WGS sequence"/>
</dbReference>
<gene>
    <name evidence="1" type="ORF">H7I41_03940</name>
</gene>
<protein>
    <submittedName>
        <fullName evidence="1">Pentapeptide repeat-containing protein</fullName>
    </submittedName>
</protein>
<reference evidence="1" key="1">
    <citation type="submission" date="2020-07" db="EMBL/GenBank/DDBJ databases">
        <authorList>
            <person name="Pettersson B.M.F."/>
            <person name="Behra P.R.K."/>
            <person name="Ramesh M."/>
            <person name="Das S."/>
            <person name="Dasgupta S."/>
            <person name="Kirsebom L.A."/>
        </authorList>
    </citation>
    <scope>NUCLEOTIDE SEQUENCE</scope>
    <source>
        <strain evidence="1">DSM 44615</strain>
    </source>
</reference>
<sequence length="140" mass="15707">MLDRFSRFPDGAWFDGVEFTDFAWFDETKFADHVRFPKAEFRDYAFFGNALFEGMAWFGDARFHGGLTFENATFVPCSPLDKLDLLKALVKQEAADDACAPKGWRLSQSGVDGWSTFEVIGLDSTSADASTEDPLPPERT</sequence>
<organism evidence="1 2">
    <name type="scientific">[Mycobacterium] manitobense</name>
    <dbReference type="NCBI Taxonomy" id="190147"/>
    <lineage>
        <taxon>Bacteria</taxon>
        <taxon>Bacillati</taxon>
        <taxon>Actinomycetota</taxon>
        <taxon>Actinomycetes</taxon>
        <taxon>Mycobacteriales</taxon>
        <taxon>Mycobacteriaceae</taxon>
        <taxon>Mycolicibacterium</taxon>
    </lineage>
</organism>